<keyword evidence="1" id="KW-0812">Transmembrane</keyword>
<protein>
    <recommendedName>
        <fullName evidence="4">PH domain-containing protein</fullName>
    </recommendedName>
</protein>
<dbReference type="Proteomes" id="UP000830198">
    <property type="component" value="Chromosome"/>
</dbReference>
<dbReference type="EMBL" id="CP095855">
    <property type="protein sequence ID" value="UPK72619.1"/>
    <property type="molecule type" value="Genomic_DNA"/>
</dbReference>
<evidence type="ECO:0000313" key="3">
    <source>
        <dbReference type="Proteomes" id="UP000830198"/>
    </source>
</evidence>
<organism evidence="2 3">
    <name type="scientific">Chitinophaga filiformis</name>
    <name type="common">Myxococcus filiformis</name>
    <name type="synonym">Flexibacter filiformis</name>
    <dbReference type="NCBI Taxonomy" id="104663"/>
    <lineage>
        <taxon>Bacteria</taxon>
        <taxon>Pseudomonadati</taxon>
        <taxon>Bacteroidota</taxon>
        <taxon>Chitinophagia</taxon>
        <taxon>Chitinophagales</taxon>
        <taxon>Chitinophagaceae</taxon>
        <taxon>Chitinophaga</taxon>
    </lineage>
</organism>
<keyword evidence="1" id="KW-1133">Transmembrane helix</keyword>
<dbReference type="RefSeq" id="WP_247814802.1">
    <property type="nucleotide sequence ID" value="NZ_CP095855.1"/>
</dbReference>
<keyword evidence="1" id="KW-0472">Membrane</keyword>
<gene>
    <name evidence="2" type="ORF">MYF79_15100</name>
</gene>
<name>A0ABY4I952_CHIFI</name>
<feature type="transmembrane region" description="Helical" evidence="1">
    <location>
        <begin position="140"/>
        <end position="157"/>
    </location>
</feature>
<evidence type="ECO:0008006" key="4">
    <source>
        <dbReference type="Google" id="ProtNLM"/>
    </source>
</evidence>
<keyword evidence="3" id="KW-1185">Reference proteome</keyword>
<accession>A0ABY4I952</accession>
<reference evidence="2 3" key="1">
    <citation type="submission" date="2022-04" db="EMBL/GenBank/DDBJ databases">
        <title>The arsenic-methylating capacity of Chitinophaga filiformis YT5 during chitin decomposition.</title>
        <authorList>
            <person name="Chen G."/>
            <person name="Liang Y."/>
        </authorList>
    </citation>
    <scope>NUCLEOTIDE SEQUENCE [LARGE SCALE GENOMIC DNA]</scope>
    <source>
        <strain evidence="2 3">YT5</strain>
    </source>
</reference>
<proteinExistence type="predicted"/>
<evidence type="ECO:0000313" key="2">
    <source>
        <dbReference type="EMBL" id="UPK72619.1"/>
    </source>
</evidence>
<sequence length="167" mass="19787">MKVLKRDFRVVVWFLLFSFVASNSGFIKIHTNNWVVNLINILMFFGIFFQMSYFVSILIGKKQYFTVIQIIPSHKERSGFILGGVFNLKRKYFYVIDEEKRKFVVSSFFSSKDRVFQPNEKIRGYKGFGFRVKMIDRRSIVMRAVVLVVLVILLYGIRSISQWLKLI</sequence>
<feature type="transmembrane region" description="Helical" evidence="1">
    <location>
        <begin position="34"/>
        <end position="59"/>
    </location>
</feature>
<evidence type="ECO:0000256" key="1">
    <source>
        <dbReference type="SAM" id="Phobius"/>
    </source>
</evidence>